<dbReference type="InterPro" id="IPR015915">
    <property type="entry name" value="Kelch-typ_b-propeller"/>
</dbReference>
<accession>X1VQG4</accession>
<dbReference type="SMART" id="SM00612">
    <property type="entry name" value="Kelch"/>
    <property type="match status" value="1"/>
</dbReference>
<comment type="caution">
    <text evidence="1">The sequence shown here is derived from an EMBL/GenBank/DDBJ whole genome shotgun (WGS) entry which is preliminary data.</text>
</comment>
<organism evidence="1">
    <name type="scientific">marine sediment metagenome</name>
    <dbReference type="NCBI Taxonomy" id="412755"/>
    <lineage>
        <taxon>unclassified sequences</taxon>
        <taxon>metagenomes</taxon>
        <taxon>ecological metagenomes</taxon>
    </lineage>
</organism>
<dbReference type="PANTHER" id="PTHR45632:SF24">
    <property type="entry name" value="GALACTOSE OXIDASE"/>
    <property type="match status" value="1"/>
</dbReference>
<reference evidence="1" key="1">
    <citation type="journal article" date="2014" name="Front. Microbiol.">
        <title>High frequency of phylogenetically diverse reductive dehalogenase-homologous genes in deep subseafloor sedimentary metagenomes.</title>
        <authorList>
            <person name="Kawai M."/>
            <person name="Futagami T."/>
            <person name="Toyoda A."/>
            <person name="Takaki Y."/>
            <person name="Nishi S."/>
            <person name="Hori S."/>
            <person name="Arai W."/>
            <person name="Tsubouchi T."/>
            <person name="Morono Y."/>
            <person name="Uchiyama I."/>
            <person name="Ito T."/>
            <person name="Fujiyama A."/>
            <person name="Inagaki F."/>
            <person name="Takami H."/>
        </authorList>
    </citation>
    <scope>NUCLEOTIDE SEQUENCE</scope>
    <source>
        <strain evidence="1">Expedition CK06-06</strain>
    </source>
</reference>
<evidence type="ECO:0008006" key="2">
    <source>
        <dbReference type="Google" id="ProtNLM"/>
    </source>
</evidence>
<feature type="non-terminal residue" evidence="1">
    <location>
        <position position="260"/>
    </location>
</feature>
<gene>
    <name evidence="1" type="ORF">S12H4_42068</name>
</gene>
<proteinExistence type="predicted"/>
<protein>
    <recommendedName>
        <fullName evidence="2">Galactose oxidase</fullName>
    </recommendedName>
</protein>
<dbReference type="EMBL" id="BARW01025702">
    <property type="protein sequence ID" value="GAJ11495.1"/>
    <property type="molecule type" value="Genomic_DNA"/>
</dbReference>
<evidence type="ECO:0000313" key="1">
    <source>
        <dbReference type="EMBL" id="GAJ11495.1"/>
    </source>
</evidence>
<name>X1VQG4_9ZZZZ</name>
<dbReference type="SUPFAM" id="SSF117281">
    <property type="entry name" value="Kelch motif"/>
    <property type="match status" value="1"/>
</dbReference>
<feature type="non-terminal residue" evidence="1">
    <location>
        <position position="1"/>
    </location>
</feature>
<sequence>EGPTRISWSIGPVLPGAQSALGTTVVGDSIVVVGGTYWVGPRDGVPTKIWATKVWRLDTGTKQWSELPDYPLPTGYCFAVGVGQKLYVSGGMNANEGHAETFILDLAQKNPSWTPGPPLPKPRWTHHGGVSNGVIYIAAGTEGDPSLQGDAQPASDVLALDTRNLDKGWRYVANVPHPEIEWRSGTVCNGKLYLFGGLLGDPDFVEAERLVRAWHNVAPLIPRADSFALDLASGSWERIRRLPIAMGSGGCAAIDDNHII</sequence>
<dbReference type="AlphaFoldDB" id="X1VQG4"/>
<dbReference type="PANTHER" id="PTHR45632">
    <property type="entry name" value="LD33804P"/>
    <property type="match status" value="1"/>
</dbReference>
<dbReference type="Gene3D" id="2.120.10.80">
    <property type="entry name" value="Kelch-type beta propeller"/>
    <property type="match status" value="1"/>
</dbReference>
<dbReference type="InterPro" id="IPR006652">
    <property type="entry name" value="Kelch_1"/>
</dbReference>